<dbReference type="GO" id="GO:0005737">
    <property type="term" value="C:cytoplasm"/>
    <property type="evidence" value="ECO:0007669"/>
    <property type="project" value="TreeGrafter"/>
</dbReference>
<dbReference type="PANTHER" id="PTHR21039">
    <property type="entry name" value="HISTIDINOL PHOSPHATASE-RELATED"/>
    <property type="match status" value="1"/>
</dbReference>
<keyword evidence="4 8" id="KW-0028">Amino-acid biosynthesis</keyword>
<evidence type="ECO:0000256" key="8">
    <source>
        <dbReference type="RuleBase" id="RU366003"/>
    </source>
</evidence>
<evidence type="ECO:0000256" key="1">
    <source>
        <dbReference type="ARBA" id="ARBA00004970"/>
    </source>
</evidence>
<dbReference type="GO" id="GO:0000105">
    <property type="term" value="P:L-histidine biosynthetic process"/>
    <property type="evidence" value="ECO:0007669"/>
    <property type="project" value="UniProtKB-UniRule"/>
</dbReference>
<keyword evidence="5 8" id="KW-0378">Hydrolase</keyword>
<dbReference type="InterPro" id="IPR010140">
    <property type="entry name" value="Histidinol_P_phosphatase_HisJ"/>
</dbReference>
<dbReference type="EC" id="3.1.3.15" evidence="3 8"/>
<organism evidence="10 11">
    <name type="scientific">Chryseolinea serpens</name>
    <dbReference type="NCBI Taxonomy" id="947013"/>
    <lineage>
        <taxon>Bacteria</taxon>
        <taxon>Pseudomonadati</taxon>
        <taxon>Bacteroidota</taxon>
        <taxon>Cytophagia</taxon>
        <taxon>Cytophagales</taxon>
        <taxon>Fulvivirgaceae</taxon>
        <taxon>Chryseolinea</taxon>
    </lineage>
</organism>
<dbReference type="NCBIfam" id="TIGR01856">
    <property type="entry name" value="hisJ_fam"/>
    <property type="match status" value="1"/>
</dbReference>
<evidence type="ECO:0000256" key="6">
    <source>
        <dbReference type="ARBA" id="ARBA00023102"/>
    </source>
</evidence>
<dbReference type="PANTHER" id="PTHR21039:SF0">
    <property type="entry name" value="HISTIDINOL-PHOSPHATASE"/>
    <property type="match status" value="1"/>
</dbReference>
<protein>
    <recommendedName>
        <fullName evidence="3 8">Histidinol-phosphatase</fullName>
        <shortName evidence="8">HolPase</shortName>
        <ecNumber evidence="3 8">3.1.3.15</ecNumber>
    </recommendedName>
</protein>
<evidence type="ECO:0000313" key="10">
    <source>
        <dbReference type="EMBL" id="SHH72628.1"/>
    </source>
</evidence>
<keyword evidence="11" id="KW-1185">Reference proteome</keyword>
<dbReference type="Pfam" id="PF02811">
    <property type="entry name" value="PHP"/>
    <property type="match status" value="1"/>
</dbReference>
<dbReference type="CDD" id="cd12110">
    <property type="entry name" value="PHP_HisPPase_Hisj_like"/>
    <property type="match status" value="1"/>
</dbReference>
<feature type="domain" description="PHP" evidence="9">
    <location>
        <begin position="5"/>
        <end position="203"/>
    </location>
</feature>
<dbReference type="Proteomes" id="UP000184212">
    <property type="component" value="Unassembled WGS sequence"/>
</dbReference>
<evidence type="ECO:0000256" key="5">
    <source>
        <dbReference type="ARBA" id="ARBA00022801"/>
    </source>
</evidence>
<dbReference type="RefSeq" id="WP_073139833.1">
    <property type="nucleotide sequence ID" value="NZ_FQWQ01000004.1"/>
</dbReference>
<comment type="catalytic activity">
    <reaction evidence="7 8">
        <text>L-histidinol phosphate + H2O = L-histidinol + phosphate</text>
        <dbReference type="Rhea" id="RHEA:14465"/>
        <dbReference type="ChEBI" id="CHEBI:15377"/>
        <dbReference type="ChEBI" id="CHEBI:43474"/>
        <dbReference type="ChEBI" id="CHEBI:57699"/>
        <dbReference type="ChEBI" id="CHEBI:57980"/>
        <dbReference type="EC" id="3.1.3.15"/>
    </reaction>
</comment>
<proteinExistence type="inferred from homology"/>
<dbReference type="SUPFAM" id="SSF89550">
    <property type="entry name" value="PHP domain-like"/>
    <property type="match status" value="1"/>
</dbReference>
<dbReference type="InterPro" id="IPR016195">
    <property type="entry name" value="Pol/histidinol_Pase-like"/>
</dbReference>
<dbReference type="EMBL" id="FQWQ01000004">
    <property type="protein sequence ID" value="SHH72628.1"/>
    <property type="molecule type" value="Genomic_DNA"/>
</dbReference>
<accession>A0A1M5VBV4</accession>
<keyword evidence="6 8" id="KW-0368">Histidine biosynthesis</keyword>
<name>A0A1M5VBV4_9BACT</name>
<dbReference type="AlphaFoldDB" id="A0A1M5VBV4"/>
<sequence length="282" mass="32303">MWSNVHTHSHFCDGKGTLADHVARAQEQRMVSLGFSSHAPLPFPSKWCMKTENLTAYRDEIQSLKSTTPDLEIYAGLEVDFIPGMVAPSDFGPLLDFTIGSIHFVESLPDGTHWEIDGPHAHFLEGYEKIFHSNIRDTLVRYYELTRQMINEACPTVIGHLDKIKIQNIDGQFFNEQDPWYVDQLRQTLDLIKKSGAIVEVNTRGLYHKKLDDPYPSPWILQLLLEKNIPLTINSDAHRPEDLTNHFPETAALLHRIGFKTISCLHEGRWKPFSFNAHGIIY</sequence>
<evidence type="ECO:0000256" key="4">
    <source>
        <dbReference type="ARBA" id="ARBA00022605"/>
    </source>
</evidence>
<reference evidence="10 11" key="1">
    <citation type="submission" date="2016-11" db="EMBL/GenBank/DDBJ databases">
        <authorList>
            <person name="Jaros S."/>
            <person name="Januszkiewicz K."/>
            <person name="Wedrychowicz H."/>
        </authorList>
    </citation>
    <scope>NUCLEOTIDE SEQUENCE [LARGE SCALE GENOMIC DNA]</scope>
    <source>
        <strain evidence="10 11">DSM 24574</strain>
    </source>
</reference>
<evidence type="ECO:0000259" key="9">
    <source>
        <dbReference type="Pfam" id="PF02811"/>
    </source>
</evidence>
<dbReference type="OrthoDB" id="9775255at2"/>
<evidence type="ECO:0000256" key="7">
    <source>
        <dbReference type="ARBA" id="ARBA00049158"/>
    </source>
</evidence>
<evidence type="ECO:0000256" key="2">
    <source>
        <dbReference type="ARBA" id="ARBA00009152"/>
    </source>
</evidence>
<dbReference type="UniPathway" id="UPA00031">
    <property type="reaction ID" value="UER00013"/>
</dbReference>
<dbReference type="STRING" id="947013.SAMN04488109_4984"/>
<comment type="pathway">
    <text evidence="1 8">Amino-acid biosynthesis; L-histidine biosynthesis; L-histidine from 5-phospho-alpha-D-ribose 1-diphosphate: step 8/9.</text>
</comment>
<comment type="similarity">
    <text evidence="2 8">Belongs to the PHP hydrolase family. HisK subfamily.</text>
</comment>
<gene>
    <name evidence="10" type="ORF">SAMN04488109_4984</name>
</gene>
<evidence type="ECO:0000256" key="3">
    <source>
        <dbReference type="ARBA" id="ARBA00013085"/>
    </source>
</evidence>
<dbReference type="Gene3D" id="3.20.20.140">
    <property type="entry name" value="Metal-dependent hydrolases"/>
    <property type="match status" value="1"/>
</dbReference>
<dbReference type="InterPro" id="IPR004013">
    <property type="entry name" value="PHP_dom"/>
</dbReference>
<evidence type="ECO:0000313" key="11">
    <source>
        <dbReference type="Proteomes" id="UP000184212"/>
    </source>
</evidence>
<dbReference type="GO" id="GO:0004401">
    <property type="term" value="F:histidinol-phosphatase activity"/>
    <property type="evidence" value="ECO:0007669"/>
    <property type="project" value="UniProtKB-UniRule"/>
</dbReference>